<proteinExistence type="predicted"/>
<accession>A0ABD2W3G0</accession>
<dbReference type="EMBL" id="JBJJXI010000141">
    <property type="protein sequence ID" value="KAL3387027.1"/>
    <property type="molecule type" value="Genomic_DNA"/>
</dbReference>
<name>A0ABD2W3G0_9HYME</name>
<evidence type="ECO:0000313" key="1">
    <source>
        <dbReference type="EMBL" id="KAL3387027.1"/>
    </source>
</evidence>
<organism evidence="1 2">
    <name type="scientific">Trichogramma kaykai</name>
    <dbReference type="NCBI Taxonomy" id="54128"/>
    <lineage>
        <taxon>Eukaryota</taxon>
        <taxon>Metazoa</taxon>
        <taxon>Ecdysozoa</taxon>
        <taxon>Arthropoda</taxon>
        <taxon>Hexapoda</taxon>
        <taxon>Insecta</taxon>
        <taxon>Pterygota</taxon>
        <taxon>Neoptera</taxon>
        <taxon>Endopterygota</taxon>
        <taxon>Hymenoptera</taxon>
        <taxon>Apocrita</taxon>
        <taxon>Proctotrupomorpha</taxon>
        <taxon>Chalcidoidea</taxon>
        <taxon>Trichogrammatidae</taxon>
        <taxon>Trichogramma</taxon>
    </lineage>
</organism>
<gene>
    <name evidence="1" type="ORF">TKK_017606</name>
</gene>
<dbReference type="AlphaFoldDB" id="A0ABD2W3G0"/>
<evidence type="ECO:0000313" key="2">
    <source>
        <dbReference type="Proteomes" id="UP001627154"/>
    </source>
</evidence>
<keyword evidence="2" id="KW-1185">Reference proteome</keyword>
<sequence>MDTISDHQAILYELKDARPPGPRRSCRWSARSLNREAFANWIAGVTVAMGPPEEMVDQLGAAMIAACDAAMTRTSRHRRR</sequence>
<reference evidence="1 2" key="1">
    <citation type="journal article" date="2024" name="bioRxiv">
        <title>A reference genome for Trichogramma kaykai: A tiny desert-dwelling parasitoid wasp with competing sex-ratio distorters.</title>
        <authorList>
            <person name="Culotta J."/>
            <person name="Lindsey A.R."/>
        </authorList>
    </citation>
    <scope>NUCLEOTIDE SEQUENCE [LARGE SCALE GENOMIC DNA]</scope>
    <source>
        <strain evidence="1 2">KSX58</strain>
    </source>
</reference>
<protein>
    <submittedName>
        <fullName evidence="1">Uncharacterized protein</fullName>
    </submittedName>
</protein>
<dbReference type="Proteomes" id="UP001627154">
    <property type="component" value="Unassembled WGS sequence"/>
</dbReference>
<comment type="caution">
    <text evidence="1">The sequence shown here is derived from an EMBL/GenBank/DDBJ whole genome shotgun (WGS) entry which is preliminary data.</text>
</comment>